<dbReference type="PROSITE" id="PS51163">
    <property type="entry name" value="YRDC"/>
    <property type="match status" value="1"/>
</dbReference>
<evidence type="ECO:0000256" key="4">
    <source>
        <dbReference type="ARBA" id="ARBA00022490"/>
    </source>
</evidence>
<evidence type="ECO:0000313" key="13">
    <source>
        <dbReference type="EMBL" id="MCW3805246.1"/>
    </source>
</evidence>
<dbReference type="GO" id="GO:0000049">
    <property type="term" value="F:tRNA binding"/>
    <property type="evidence" value="ECO:0007669"/>
    <property type="project" value="TreeGrafter"/>
</dbReference>
<keyword evidence="5 13" id="KW-0808">Transferase</keyword>
<evidence type="ECO:0000313" key="14">
    <source>
        <dbReference type="Proteomes" id="UP001207408"/>
    </source>
</evidence>
<reference evidence="13" key="1">
    <citation type="submission" date="2022-10" db="EMBL/GenBank/DDBJ databases">
        <authorList>
            <person name="Yu W.X."/>
        </authorList>
    </citation>
    <scope>NUCLEOTIDE SEQUENCE</scope>
    <source>
        <strain evidence="13">D04</strain>
    </source>
</reference>
<dbReference type="GO" id="GO:0061710">
    <property type="term" value="F:L-threonylcarbamoyladenylate synthase"/>
    <property type="evidence" value="ECO:0007669"/>
    <property type="project" value="UniProtKB-EC"/>
</dbReference>
<evidence type="ECO:0000256" key="3">
    <source>
        <dbReference type="ARBA" id="ARBA00012584"/>
    </source>
</evidence>
<gene>
    <name evidence="13" type="ORF">OM074_06380</name>
</gene>
<keyword evidence="7 13" id="KW-0548">Nucleotidyltransferase</keyword>
<dbReference type="GO" id="GO:0006450">
    <property type="term" value="P:regulation of translational fidelity"/>
    <property type="evidence" value="ECO:0007669"/>
    <property type="project" value="TreeGrafter"/>
</dbReference>
<dbReference type="Gene3D" id="3.90.870.10">
    <property type="entry name" value="DHBP synthase"/>
    <property type="match status" value="1"/>
</dbReference>
<evidence type="ECO:0000256" key="10">
    <source>
        <dbReference type="ARBA" id="ARBA00029774"/>
    </source>
</evidence>
<evidence type="ECO:0000259" key="12">
    <source>
        <dbReference type="PROSITE" id="PS51163"/>
    </source>
</evidence>
<name>A0AAE3MD50_9BACT</name>
<dbReference type="GO" id="GO:0005524">
    <property type="term" value="F:ATP binding"/>
    <property type="evidence" value="ECO:0007669"/>
    <property type="project" value="UniProtKB-KW"/>
</dbReference>
<dbReference type="NCBIfam" id="TIGR00057">
    <property type="entry name" value="L-threonylcarbamoyladenylate synthase"/>
    <property type="match status" value="1"/>
</dbReference>
<evidence type="ECO:0000256" key="11">
    <source>
        <dbReference type="ARBA" id="ARBA00048366"/>
    </source>
</evidence>
<dbReference type="PANTHER" id="PTHR17490">
    <property type="entry name" value="SUA5"/>
    <property type="match status" value="1"/>
</dbReference>
<protein>
    <recommendedName>
        <fullName evidence="10">L-threonylcarbamoyladenylate synthase</fullName>
        <ecNumber evidence="3">2.7.7.87</ecNumber>
    </recommendedName>
    <alternativeName>
        <fullName evidence="10">L-threonylcarbamoyladenylate synthase</fullName>
    </alternativeName>
</protein>
<evidence type="ECO:0000256" key="5">
    <source>
        <dbReference type="ARBA" id="ARBA00022679"/>
    </source>
</evidence>
<evidence type="ECO:0000256" key="1">
    <source>
        <dbReference type="ARBA" id="ARBA00004496"/>
    </source>
</evidence>
<keyword evidence="6" id="KW-0819">tRNA processing</keyword>
<keyword evidence="4" id="KW-0963">Cytoplasm</keyword>
<evidence type="ECO:0000256" key="9">
    <source>
        <dbReference type="ARBA" id="ARBA00022840"/>
    </source>
</evidence>
<comment type="catalytic activity">
    <reaction evidence="11">
        <text>L-threonine + hydrogencarbonate + ATP = L-threonylcarbamoyladenylate + diphosphate + H2O</text>
        <dbReference type="Rhea" id="RHEA:36407"/>
        <dbReference type="ChEBI" id="CHEBI:15377"/>
        <dbReference type="ChEBI" id="CHEBI:17544"/>
        <dbReference type="ChEBI" id="CHEBI:30616"/>
        <dbReference type="ChEBI" id="CHEBI:33019"/>
        <dbReference type="ChEBI" id="CHEBI:57926"/>
        <dbReference type="ChEBI" id="CHEBI:73682"/>
        <dbReference type="EC" id="2.7.7.87"/>
    </reaction>
</comment>
<dbReference type="Proteomes" id="UP001207408">
    <property type="component" value="Unassembled WGS sequence"/>
</dbReference>
<dbReference type="EC" id="2.7.7.87" evidence="3"/>
<comment type="subcellular location">
    <subcellularLocation>
        <location evidence="1">Cytoplasm</location>
    </subcellularLocation>
</comment>
<evidence type="ECO:0000256" key="8">
    <source>
        <dbReference type="ARBA" id="ARBA00022741"/>
    </source>
</evidence>
<dbReference type="InterPro" id="IPR006070">
    <property type="entry name" value="Sua5-like_dom"/>
</dbReference>
<dbReference type="PANTHER" id="PTHR17490:SF16">
    <property type="entry name" value="THREONYLCARBAMOYL-AMP SYNTHASE"/>
    <property type="match status" value="1"/>
</dbReference>
<sequence length="187" mass="20821">MHDDIKKAIEVLQQGGLILYPTDTIWGIGCDATNPEAVKRVYELKQREDSKSMLVLLDNDAKLNSYMDEVPEMAWDIVELATKPTTIIYPNAKNLAANLLAEDKSVGIRITKEEFSHKLCQRFKKPIVSTSANISGQPSPANFGEISEEVKNGVDYIIEYRQEETSNPAPSSIIKLGLGGEIQIIRE</sequence>
<dbReference type="GO" id="GO:0008033">
    <property type="term" value="P:tRNA processing"/>
    <property type="evidence" value="ECO:0007669"/>
    <property type="project" value="UniProtKB-KW"/>
</dbReference>
<comment type="similarity">
    <text evidence="2">Belongs to the SUA5 family.</text>
</comment>
<dbReference type="RefSeq" id="WP_301198553.1">
    <property type="nucleotide sequence ID" value="NZ_JAPDPI010000009.1"/>
</dbReference>
<organism evidence="13 14">
    <name type="scientific">Plebeiibacterium marinum</name>
    <dbReference type="NCBI Taxonomy" id="2992111"/>
    <lineage>
        <taxon>Bacteria</taxon>
        <taxon>Pseudomonadati</taxon>
        <taxon>Bacteroidota</taxon>
        <taxon>Bacteroidia</taxon>
        <taxon>Marinilabiliales</taxon>
        <taxon>Marinilabiliaceae</taxon>
        <taxon>Plebeiibacterium</taxon>
    </lineage>
</organism>
<dbReference type="Pfam" id="PF01300">
    <property type="entry name" value="Sua5_yciO_yrdC"/>
    <property type="match status" value="1"/>
</dbReference>
<accession>A0AAE3MD50</accession>
<keyword evidence="8" id="KW-0547">Nucleotide-binding</keyword>
<dbReference type="InterPro" id="IPR017945">
    <property type="entry name" value="DHBP_synth_RibB-like_a/b_dom"/>
</dbReference>
<keyword evidence="9" id="KW-0067">ATP-binding</keyword>
<dbReference type="AlphaFoldDB" id="A0AAE3MD50"/>
<keyword evidence="14" id="KW-1185">Reference proteome</keyword>
<dbReference type="EMBL" id="JAPDPI010000009">
    <property type="protein sequence ID" value="MCW3805246.1"/>
    <property type="molecule type" value="Genomic_DNA"/>
</dbReference>
<evidence type="ECO:0000256" key="7">
    <source>
        <dbReference type="ARBA" id="ARBA00022695"/>
    </source>
</evidence>
<comment type="caution">
    <text evidence="13">The sequence shown here is derived from an EMBL/GenBank/DDBJ whole genome shotgun (WGS) entry which is preliminary data.</text>
</comment>
<dbReference type="SUPFAM" id="SSF55821">
    <property type="entry name" value="YrdC/RibB"/>
    <property type="match status" value="1"/>
</dbReference>
<evidence type="ECO:0000256" key="6">
    <source>
        <dbReference type="ARBA" id="ARBA00022694"/>
    </source>
</evidence>
<dbReference type="GO" id="GO:0005737">
    <property type="term" value="C:cytoplasm"/>
    <property type="evidence" value="ECO:0007669"/>
    <property type="project" value="UniProtKB-SubCell"/>
</dbReference>
<feature type="domain" description="YrdC-like" evidence="12">
    <location>
        <begin position="2"/>
        <end position="187"/>
    </location>
</feature>
<dbReference type="InterPro" id="IPR050156">
    <property type="entry name" value="TC-AMP_synthase_SUA5"/>
</dbReference>
<dbReference type="GO" id="GO:0003725">
    <property type="term" value="F:double-stranded RNA binding"/>
    <property type="evidence" value="ECO:0007669"/>
    <property type="project" value="InterPro"/>
</dbReference>
<proteinExistence type="inferred from homology"/>
<evidence type="ECO:0000256" key="2">
    <source>
        <dbReference type="ARBA" id="ARBA00007663"/>
    </source>
</evidence>